<reference evidence="2" key="1">
    <citation type="submission" date="2003-11" db="EMBL/GenBank/DDBJ databases">
        <authorList>
            <person name="Heidelberg J.F."/>
            <person name="Eisen J.A."/>
            <person name="Nelson W.C."/>
            <person name="DeLong E.F."/>
        </authorList>
    </citation>
    <scope>NUCLEOTIDE SEQUENCE</scope>
</reference>
<dbReference type="Pfam" id="PF13333">
    <property type="entry name" value="rve_2"/>
    <property type="match status" value="1"/>
</dbReference>
<protein>
    <submittedName>
        <fullName evidence="2">Transposase OrfB, IS3 family, truncation</fullName>
    </submittedName>
</protein>
<evidence type="ECO:0000259" key="1">
    <source>
        <dbReference type="Pfam" id="PF13333"/>
    </source>
</evidence>
<dbReference type="GO" id="GO:0015074">
    <property type="term" value="P:DNA integration"/>
    <property type="evidence" value="ECO:0007669"/>
    <property type="project" value="InterPro"/>
</dbReference>
<feature type="domain" description="Integrase catalytic" evidence="1">
    <location>
        <begin position="9"/>
        <end position="56"/>
    </location>
</feature>
<organism evidence="2">
    <name type="scientific">uncultured marine bacterium 582</name>
    <dbReference type="NCBI Taxonomy" id="257402"/>
    <lineage>
        <taxon>Bacteria</taxon>
        <taxon>environmental samples</taxon>
    </lineage>
</organism>
<evidence type="ECO:0000313" key="2">
    <source>
        <dbReference type="EMBL" id="AAR38439.1"/>
    </source>
</evidence>
<proteinExistence type="predicted"/>
<dbReference type="EMBL" id="AY458649">
    <property type="protein sequence ID" value="AAR38439.1"/>
    <property type="molecule type" value="Genomic_DNA"/>
</dbReference>
<accession>Q6SEY3</accession>
<name>Q6SEY3_9BACT</name>
<reference evidence="2" key="2">
    <citation type="submission" date="2003-12" db="EMBL/GenBank/DDBJ databases">
        <title>Monterey Bay Coastal Ocean Microbial Observatory environmental clone sequencing.</title>
        <authorList>
            <person name="DeLong E.F."/>
        </authorList>
    </citation>
    <scope>NUCLEOTIDE SEQUENCE</scope>
</reference>
<dbReference type="InterPro" id="IPR001584">
    <property type="entry name" value="Integrase_cat-core"/>
</dbReference>
<gene>
    <name evidence="2" type="ORF">MBMO_EBAC080-L028H02.104</name>
</gene>
<dbReference type="AlphaFoldDB" id="Q6SEY3"/>
<sequence>MLDAHSLPKAELIWRHSWETRRQAERAIFEYINGFCNPHRHHSALGWNSPVAFERKVA</sequence>